<reference evidence="3" key="1">
    <citation type="submission" date="2021-05" db="EMBL/GenBank/DDBJ databases">
        <title>The genome of the haptophyte Pavlova lutheri (Diacronema luteri, Pavlovales) - a model for lipid biosynthesis in eukaryotic algae.</title>
        <authorList>
            <person name="Hulatt C.J."/>
            <person name="Posewitz M.C."/>
        </authorList>
    </citation>
    <scope>NUCLEOTIDE SEQUENCE</scope>
    <source>
        <strain evidence="3">NIVA-4/92</strain>
    </source>
</reference>
<evidence type="ECO:0000313" key="4">
    <source>
        <dbReference type="Proteomes" id="UP000751190"/>
    </source>
</evidence>
<feature type="transmembrane region" description="Helical" evidence="2">
    <location>
        <begin position="117"/>
        <end position="139"/>
    </location>
</feature>
<feature type="region of interest" description="Disordered" evidence="1">
    <location>
        <begin position="202"/>
        <end position="226"/>
    </location>
</feature>
<gene>
    <name evidence="3" type="ORF">KFE25_001299</name>
</gene>
<name>A0A8J5X5R7_DIALT</name>
<feature type="transmembrane region" description="Helical" evidence="2">
    <location>
        <begin position="68"/>
        <end position="96"/>
    </location>
</feature>
<organism evidence="3 4">
    <name type="scientific">Diacronema lutheri</name>
    <name type="common">Unicellular marine alga</name>
    <name type="synonym">Monochrysis lutheri</name>
    <dbReference type="NCBI Taxonomy" id="2081491"/>
    <lineage>
        <taxon>Eukaryota</taxon>
        <taxon>Haptista</taxon>
        <taxon>Haptophyta</taxon>
        <taxon>Pavlovophyceae</taxon>
        <taxon>Pavlovales</taxon>
        <taxon>Pavlovaceae</taxon>
        <taxon>Diacronema</taxon>
    </lineage>
</organism>
<protein>
    <submittedName>
        <fullName evidence="3">Uncharacterized protein</fullName>
    </submittedName>
</protein>
<keyword evidence="2" id="KW-0812">Transmembrane</keyword>
<evidence type="ECO:0000256" key="1">
    <source>
        <dbReference type="SAM" id="MobiDB-lite"/>
    </source>
</evidence>
<dbReference type="EMBL" id="JAGTXO010000024">
    <property type="protein sequence ID" value="KAG8461681.1"/>
    <property type="molecule type" value="Genomic_DNA"/>
</dbReference>
<proteinExistence type="predicted"/>
<feature type="compositionally biased region" description="Low complexity" evidence="1">
    <location>
        <begin position="204"/>
        <end position="226"/>
    </location>
</feature>
<evidence type="ECO:0000313" key="3">
    <source>
        <dbReference type="EMBL" id="KAG8461681.1"/>
    </source>
</evidence>
<accession>A0A8J5X5R7</accession>
<comment type="caution">
    <text evidence="3">The sequence shown here is derived from an EMBL/GenBank/DDBJ whole genome shotgun (WGS) entry which is preliminary data.</text>
</comment>
<dbReference type="Proteomes" id="UP000751190">
    <property type="component" value="Unassembled WGS sequence"/>
</dbReference>
<dbReference type="AlphaFoldDB" id="A0A8J5X5R7"/>
<feature type="transmembrane region" description="Helical" evidence="2">
    <location>
        <begin position="145"/>
        <end position="168"/>
    </location>
</feature>
<keyword evidence="2" id="KW-0472">Membrane</keyword>
<dbReference type="OrthoDB" id="330261at2759"/>
<keyword evidence="2" id="KW-1133">Transmembrane helix</keyword>
<evidence type="ECO:0000256" key="2">
    <source>
        <dbReference type="SAM" id="Phobius"/>
    </source>
</evidence>
<keyword evidence="4" id="KW-1185">Reference proteome</keyword>
<sequence>MLYADKNALRTRLKVSLLVIRQQELVFYTNNCISIGTNALLLASFAWWGLTEPPFDELGNDAVQTGYLVITAVMMAFQLLAAINSTLSALLGPALAIRGPDGAMHTAVDAMITHYRFTYVCFAGGILFLQLSATGFLWMLFTADIAVPATASIGIGAIITWTSAWRVYRLFRPQDGEMVSGEFSGAPEEIADSMALPAEKLRRGAPPAQPAAAAGAPAQAPFGPRR</sequence>
<feature type="transmembrane region" description="Helical" evidence="2">
    <location>
        <begin position="25"/>
        <end position="48"/>
    </location>
</feature>